<keyword evidence="1" id="KW-0812">Transmembrane</keyword>
<keyword evidence="3" id="KW-1185">Reference proteome</keyword>
<dbReference type="Proteomes" id="UP000654075">
    <property type="component" value="Unassembled WGS sequence"/>
</dbReference>
<sequence>MPSDDEICPSVWYGRAKVFMFVLWSAFCGLDTYIWWTNKAPPWSILVLVLTNGWGWLDAVVRYPIIHDIDSLFTLKNLLLILLKILWLILIFMRNKENPVMFVVGSMLAIVVPMFYAMFLPLDETEKAYNLIKSAYSDDDIGLRLWIFLRDPRAGVLALNRMRYRAVKRGLEELAERSPAAAAKLGESGGFLMSASGKAALRKPGRSV</sequence>
<feature type="transmembrane region" description="Helical" evidence="1">
    <location>
        <begin position="73"/>
        <end position="93"/>
    </location>
</feature>
<comment type="caution">
    <text evidence="2">The sequence shown here is derived from an EMBL/GenBank/DDBJ whole genome shotgun (WGS) entry which is preliminary data.</text>
</comment>
<proteinExistence type="predicted"/>
<evidence type="ECO:0000313" key="2">
    <source>
        <dbReference type="EMBL" id="CAE8606086.1"/>
    </source>
</evidence>
<feature type="transmembrane region" description="Helical" evidence="1">
    <location>
        <begin position="42"/>
        <end position="61"/>
    </location>
</feature>
<organism evidence="2 3">
    <name type="scientific">Polarella glacialis</name>
    <name type="common">Dinoflagellate</name>
    <dbReference type="NCBI Taxonomy" id="89957"/>
    <lineage>
        <taxon>Eukaryota</taxon>
        <taxon>Sar</taxon>
        <taxon>Alveolata</taxon>
        <taxon>Dinophyceae</taxon>
        <taxon>Suessiales</taxon>
        <taxon>Suessiaceae</taxon>
        <taxon>Polarella</taxon>
    </lineage>
</organism>
<keyword evidence="1" id="KW-0472">Membrane</keyword>
<reference evidence="2" key="1">
    <citation type="submission" date="2021-02" db="EMBL/GenBank/DDBJ databases">
        <authorList>
            <person name="Dougan E. K."/>
            <person name="Rhodes N."/>
            <person name="Thang M."/>
            <person name="Chan C."/>
        </authorList>
    </citation>
    <scope>NUCLEOTIDE SEQUENCE</scope>
</reference>
<protein>
    <submittedName>
        <fullName evidence="2">Uncharacterized protein</fullName>
    </submittedName>
</protein>
<feature type="transmembrane region" description="Helical" evidence="1">
    <location>
        <begin position="18"/>
        <end position="36"/>
    </location>
</feature>
<gene>
    <name evidence="2" type="ORF">PGLA1383_LOCUS24084</name>
</gene>
<dbReference type="AlphaFoldDB" id="A0A813EWN2"/>
<feature type="transmembrane region" description="Helical" evidence="1">
    <location>
        <begin position="99"/>
        <end position="119"/>
    </location>
</feature>
<accession>A0A813EWN2</accession>
<name>A0A813EWN2_POLGL</name>
<dbReference type="OrthoDB" id="413381at2759"/>
<dbReference type="EMBL" id="CAJNNV010018629">
    <property type="protein sequence ID" value="CAE8606086.1"/>
    <property type="molecule type" value="Genomic_DNA"/>
</dbReference>
<keyword evidence="1" id="KW-1133">Transmembrane helix</keyword>
<evidence type="ECO:0000313" key="3">
    <source>
        <dbReference type="Proteomes" id="UP000654075"/>
    </source>
</evidence>
<evidence type="ECO:0000256" key="1">
    <source>
        <dbReference type="SAM" id="Phobius"/>
    </source>
</evidence>